<organism evidence="1 2">
    <name type="scientific">Rhizobium lusitanum</name>
    <dbReference type="NCBI Taxonomy" id="293958"/>
    <lineage>
        <taxon>Bacteria</taxon>
        <taxon>Pseudomonadati</taxon>
        <taxon>Pseudomonadota</taxon>
        <taxon>Alphaproteobacteria</taxon>
        <taxon>Hyphomicrobiales</taxon>
        <taxon>Rhizobiaceae</taxon>
        <taxon>Rhizobium/Agrobacterium group</taxon>
        <taxon>Rhizobium</taxon>
    </lineage>
</organism>
<gene>
    <name evidence="1" type="ORF">GA0061101_11637</name>
</gene>
<dbReference type="Proteomes" id="UP000199205">
    <property type="component" value="Unassembled WGS sequence"/>
</dbReference>
<reference evidence="1 2" key="1">
    <citation type="submission" date="2016-08" db="EMBL/GenBank/DDBJ databases">
        <authorList>
            <person name="Seilhamer J.J."/>
        </authorList>
    </citation>
    <scope>NUCLEOTIDE SEQUENCE [LARGE SCALE GENOMIC DNA]</scope>
    <source>
        <strain evidence="1 2">P1-7</strain>
    </source>
</reference>
<accession>A0A1C3WRV3</accession>
<name>A0A1C3WRV3_9HYPH</name>
<dbReference type="EMBL" id="FMAF01000016">
    <property type="protein sequence ID" value="SCB42767.1"/>
    <property type="molecule type" value="Genomic_DNA"/>
</dbReference>
<proteinExistence type="predicted"/>
<sequence length="57" mass="6721">MRERVSGEDKARVEFHDDVILADLRKKRRNLRKTAKELCLLSKTQVPASGRRNPKRF</sequence>
<evidence type="ECO:0000313" key="1">
    <source>
        <dbReference type="EMBL" id="SCB42767.1"/>
    </source>
</evidence>
<dbReference type="AlphaFoldDB" id="A0A1C3WRV3"/>
<evidence type="ECO:0000313" key="2">
    <source>
        <dbReference type="Proteomes" id="UP000199205"/>
    </source>
</evidence>
<protein>
    <submittedName>
        <fullName evidence="1">Uncharacterized protein</fullName>
    </submittedName>
</protein>